<dbReference type="InterPro" id="IPR028082">
    <property type="entry name" value="Peripla_BP_I"/>
</dbReference>
<protein>
    <submittedName>
        <fullName evidence="5">Sugar ABC transporter substrate-binding protein</fullName>
    </submittedName>
</protein>
<dbReference type="EMBL" id="SWLG01000003">
    <property type="protein sequence ID" value="TLS38412.1"/>
    <property type="molecule type" value="Genomic_DNA"/>
</dbReference>
<dbReference type="CDD" id="cd06314">
    <property type="entry name" value="PBP1_tmGBP"/>
    <property type="match status" value="1"/>
</dbReference>
<dbReference type="PANTHER" id="PTHR46847:SF1">
    <property type="entry name" value="D-ALLOSE-BINDING PERIPLASMIC PROTEIN-RELATED"/>
    <property type="match status" value="1"/>
</dbReference>
<proteinExistence type="inferred from homology"/>
<dbReference type="InterPro" id="IPR025997">
    <property type="entry name" value="SBP_2_dom"/>
</dbReference>
<evidence type="ECO:0000313" key="6">
    <source>
        <dbReference type="Proteomes" id="UP000308230"/>
    </source>
</evidence>
<dbReference type="AlphaFoldDB" id="A0A5R9F3Z2"/>
<evidence type="ECO:0000313" key="5">
    <source>
        <dbReference type="EMBL" id="TLS38412.1"/>
    </source>
</evidence>
<evidence type="ECO:0000256" key="3">
    <source>
        <dbReference type="ARBA" id="ARBA00022729"/>
    </source>
</evidence>
<sequence>MGRMIVGACITLFVIAFSFFVYFSVKAFNLEATQAKESYSKPKYHLVLVPEEINNDYWRLVEKGARTAAEELGVTLEYAGPKQANLEEHINTIEMAAAAKVDGIMTQGLSEEQFTPLIDSVIKKGTPIITVDTDAPNSNRISYIGTDNYYAGLLAGKALLADTDGEMKVAIVTGRFDATHQKLRVQGFKDAVKEQERVKIVAIEASQITRIQAAEKTYKILKEHPDVNGFYGTSALDAIGISQVVESMGKNNDMYIIGFDVLPETVNLLRNRKIEATVVQKPYEMGYQAVETMVKILEGKKVSAVNHTETKVIHNKDLPLQEHEMIEGAGR</sequence>
<accession>A0A5R9F3Z2</accession>
<gene>
    <name evidence="5" type="ORF">FCL54_04540</name>
</gene>
<evidence type="ECO:0000256" key="1">
    <source>
        <dbReference type="ARBA" id="ARBA00004196"/>
    </source>
</evidence>
<name>A0A5R9F3Z2_9BACL</name>
<dbReference type="OrthoDB" id="6196975at2"/>
<keyword evidence="6" id="KW-1185">Reference proteome</keyword>
<organism evidence="5 6">
    <name type="scientific">Exobacillus caeni</name>
    <dbReference type="NCBI Taxonomy" id="2574798"/>
    <lineage>
        <taxon>Bacteria</taxon>
        <taxon>Bacillati</taxon>
        <taxon>Bacillota</taxon>
        <taxon>Bacilli</taxon>
        <taxon>Bacillales</taxon>
        <taxon>Guptibacillaceae</taxon>
        <taxon>Exobacillus</taxon>
    </lineage>
</organism>
<comment type="subcellular location">
    <subcellularLocation>
        <location evidence="1">Cell envelope</location>
    </subcellularLocation>
</comment>
<dbReference type="Pfam" id="PF13407">
    <property type="entry name" value="Peripla_BP_4"/>
    <property type="match status" value="1"/>
</dbReference>
<keyword evidence="3" id="KW-0732">Signal</keyword>
<dbReference type="RefSeq" id="WP_138123667.1">
    <property type="nucleotide sequence ID" value="NZ_SWLG01000003.1"/>
</dbReference>
<dbReference type="SUPFAM" id="SSF53822">
    <property type="entry name" value="Periplasmic binding protein-like I"/>
    <property type="match status" value="1"/>
</dbReference>
<feature type="domain" description="Periplasmic binding protein" evidence="4">
    <location>
        <begin position="47"/>
        <end position="301"/>
    </location>
</feature>
<dbReference type="Gene3D" id="3.40.50.2300">
    <property type="match status" value="2"/>
</dbReference>
<dbReference type="Proteomes" id="UP000308230">
    <property type="component" value="Unassembled WGS sequence"/>
</dbReference>
<evidence type="ECO:0000256" key="2">
    <source>
        <dbReference type="ARBA" id="ARBA00007639"/>
    </source>
</evidence>
<comment type="similarity">
    <text evidence="2">Belongs to the bacterial solute-binding protein 2 family.</text>
</comment>
<evidence type="ECO:0000259" key="4">
    <source>
        <dbReference type="Pfam" id="PF13407"/>
    </source>
</evidence>
<dbReference type="GO" id="GO:0030313">
    <property type="term" value="C:cell envelope"/>
    <property type="evidence" value="ECO:0007669"/>
    <property type="project" value="UniProtKB-SubCell"/>
</dbReference>
<comment type="caution">
    <text evidence="5">The sequence shown here is derived from an EMBL/GenBank/DDBJ whole genome shotgun (WGS) entry which is preliminary data.</text>
</comment>
<dbReference type="GO" id="GO:0030246">
    <property type="term" value="F:carbohydrate binding"/>
    <property type="evidence" value="ECO:0007669"/>
    <property type="project" value="UniProtKB-ARBA"/>
</dbReference>
<dbReference type="PANTHER" id="PTHR46847">
    <property type="entry name" value="D-ALLOSE-BINDING PERIPLASMIC PROTEIN-RELATED"/>
    <property type="match status" value="1"/>
</dbReference>
<reference evidence="5 6" key="1">
    <citation type="submission" date="2019-04" db="EMBL/GenBank/DDBJ databases">
        <title>Bacillus caeni sp. nov., a bacterium isolated from mangrove sediment.</title>
        <authorList>
            <person name="Huang H."/>
            <person name="Mo K."/>
            <person name="Hu Y."/>
        </authorList>
    </citation>
    <scope>NUCLEOTIDE SEQUENCE [LARGE SCALE GENOMIC DNA]</scope>
    <source>
        <strain evidence="5 6">HB172195</strain>
    </source>
</reference>